<dbReference type="KEGG" id="hir:HETIRDRAFT_148158"/>
<dbReference type="Pfam" id="PF14200">
    <property type="entry name" value="RicinB_lectin_2"/>
    <property type="match status" value="1"/>
</dbReference>
<proteinExistence type="predicted"/>
<feature type="region of interest" description="Disordered" evidence="1">
    <location>
        <begin position="255"/>
        <end position="300"/>
    </location>
</feature>
<feature type="domain" description="Ricin B lectin" evidence="2">
    <location>
        <begin position="389"/>
        <end position="457"/>
    </location>
</feature>
<keyword evidence="4" id="KW-1185">Reference proteome</keyword>
<feature type="compositionally biased region" description="Basic and acidic residues" evidence="1">
    <location>
        <begin position="61"/>
        <end position="73"/>
    </location>
</feature>
<dbReference type="HOGENOM" id="CLU_471775_0_0_1"/>
<dbReference type="CDD" id="cd23422">
    <property type="entry name" value="beta-trefoil_Ricin_MPL_CNL"/>
    <property type="match status" value="1"/>
</dbReference>
<dbReference type="AlphaFoldDB" id="W4JTD5"/>
<dbReference type="InterPro" id="IPR000772">
    <property type="entry name" value="Ricin_B_lectin"/>
</dbReference>
<evidence type="ECO:0000256" key="1">
    <source>
        <dbReference type="SAM" id="MobiDB-lite"/>
    </source>
</evidence>
<dbReference type="InParanoid" id="W4JTD5"/>
<organism evidence="3 4">
    <name type="scientific">Heterobasidion irregulare (strain TC 32-1)</name>
    <dbReference type="NCBI Taxonomy" id="747525"/>
    <lineage>
        <taxon>Eukaryota</taxon>
        <taxon>Fungi</taxon>
        <taxon>Dikarya</taxon>
        <taxon>Basidiomycota</taxon>
        <taxon>Agaricomycotina</taxon>
        <taxon>Agaricomycetes</taxon>
        <taxon>Russulales</taxon>
        <taxon>Bondarzewiaceae</taxon>
        <taxon>Heterobasidion</taxon>
        <taxon>Heterobasidion annosum species complex</taxon>
    </lineage>
</organism>
<name>W4JTD5_HETIT</name>
<dbReference type="GeneID" id="20667255"/>
<dbReference type="eggNOG" id="ENOG502STJV">
    <property type="taxonomic scope" value="Eukaryota"/>
</dbReference>
<dbReference type="RefSeq" id="XP_009551677.1">
    <property type="nucleotide sequence ID" value="XM_009553382.1"/>
</dbReference>
<feature type="compositionally biased region" description="Basic and acidic residues" evidence="1">
    <location>
        <begin position="100"/>
        <end position="149"/>
    </location>
</feature>
<dbReference type="OrthoDB" id="3228793at2759"/>
<dbReference type="SUPFAM" id="SSF50370">
    <property type="entry name" value="Ricin B-like lectins"/>
    <property type="match status" value="1"/>
</dbReference>
<dbReference type="InterPro" id="IPR035992">
    <property type="entry name" value="Ricin_B-like_lectins"/>
</dbReference>
<dbReference type="Proteomes" id="UP000030671">
    <property type="component" value="Unassembled WGS sequence"/>
</dbReference>
<protein>
    <recommendedName>
        <fullName evidence="2">Ricin B lectin domain-containing protein</fullName>
    </recommendedName>
</protein>
<accession>W4JTD5</accession>
<dbReference type="EMBL" id="KI925464">
    <property type="protein sequence ID" value="ETW76807.1"/>
    <property type="molecule type" value="Genomic_DNA"/>
</dbReference>
<evidence type="ECO:0000313" key="3">
    <source>
        <dbReference type="EMBL" id="ETW76807.1"/>
    </source>
</evidence>
<sequence>MGNTPSQRRESPFGSKPSSTRSLPPQPGDLMPGELAQTPREEMEGILAAKGLLGILGIETPRADMRFTGHVNREGSAVDQREGERRTGGIASSANENPVEPERQEEHHTETHTGDAKAEAQTEENGHQAEQERDVISGKSEARSHETHVEAIQLNPERAPQKLEAIEEEKEFGRVRTEELKAEEDWRQSGALDDETPLKTLINEIVQARQEETNKSVIEGHENWLEDIASNLPSRAMEQLNRVRERYSAHFTMSSPIQDASVLPAQDEAQGGEQESPITHERPESRLDDEDYSRRRFEEQLTPVNERAIVEYRMPSPIPDASPKRQEYPLQIQSNVYDGEQESPYYRDVEEGSQLSFPLLKPIAIPSAPDYQSLPTPKSNHTPPRLMSGVYIMTDAIWGTALDLHGGDNTSAIAYDMHGGENQQWEFSSLGSGYAIRNMRSGSYLSIDGRLEAGVPIVAIPYRVSWDVEIVEIPGTENEDEDEALVRIRWPYTDLVFSFQNAAAGTQAILAEQGSASSWHWRLRPYAGTPPAASHQKIKTFDSREETDGKFKTVTMTTTTTTTTVTTVTRVTSMRSEI</sequence>
<gene>
    <name evidence="3" type="ORF">HETIRDRAFT_148158</name>
</gene>
<evidence type="ECO:0000259" key="2">
    <source>
        <dbReference type="Pfam" id="PF14200"/>
    </source>
</evidence>
<feature type="compositionally biased region" description="Basic and acidic residues" evidence="1">
    <location>
        <begin position="278"/>
        <end position="299"/>
    </location>
</feature>
<evidence type="ECO:0000313" key="4">
    <source>
        <dbReference type="Proteomes" id="UP000030671"/>
    </source>
</evidence>
<dbReference type="Gene3D" id="2.80.10.50">
    <property type="match status" value="1"/>
</dbReference>
<reference evidence="3 4" key="1">
    <citation type="journal article" date="2012" name="New Phytol.">
        <title>Insight into trade-off between wood decay and parasitism from the genome of a fungal forest pathogen.</title>
        <authorList>
            <person name="Olson A."/>
            <person name="Aerts A."/>
            <person name="Asiegbu F."/>
            <person name="Belbahri L."/>
            <person name="Bouzid O."/>
            <person name="Broberg A."/>
            <person name="Canback B."/>
            <person name="Coutinho P.M."/>
            <person name="Cullen D."/>
            <person name="Dalman K."/>
            <person name="Deflorio G."/>
            <person name="van Diepen L.T."/>
            <person name="Dunand C."/>
            <person name="Duplessis S."/>
            <person name="Durling M."/>
            <person name="Gonthier P."/>
            <person name="Grimwood J."/>
            <person name="Fossdal C.G."/>
            <person name="Hansson D."/>
            <person name="Henrissat B."/>
            <person name="Hietala A."/>
            <person name="Himmelstrand K."/>
            <person name="Hoffmeister D."/>
            <person name="Hogberg N."/>
            <person name="James T.Y."/>
            <person name="Karlsson M."/>
            <person name="Kohler A."/>
            <person name="Kues U."/>
            <person name="Lee Y.H."/>
            <person name="Lin Y.C."/>
            <person name="Lind M."/>
            <person name="Lindquist E."/>
            <person name="Lombard V."/>
            <person name="Lucas S."/>
            <person name="Lunden K."/>
            <person name="Morin E."/>
            <person name="Murat C."/>
            <person name="Park J."/>
            <person name="Raffaello T."/>
            <person name="Rouze P."/>
            <person name="Salamov A."/>
            <person name="Schmutz J."/>
            <person name="Solheim H."/>
            <person name="Stahlberg J."/>
            <person name="Velez H."/>
            <person name="de Vries R.P."/>
            <person name="Wiebenga A."/>
            <person name="Woodward S."/>
            <person name="Yakovlev I."/>
            <person name="Garbelotto M."/>
            <person name="Martin F."/>
            <person name="Grigoriev I.V."/>
            <person name="Stenlid J."/>
        </authorList>
    </citation>
    <scope>NUCLEOTIDE SEQUENCE [LARGE SCALE GENOMIC DNA]</scope>
    <source>
        <strain evidence="3 4">TC 32-1</strain>
    </source>
</reference>
<feature type="region of interest" description="Disordered" evidence="1">
    <location>
        <begin position="1"/>
        <end position="43"/>
    </location>
</feature>
<feature type="region of interest" description="Disordered" evidence="1">
    <location>
        <begin position="61"/>
        <end position="161"/>
    </location>
</feature>